<dbReference type="EMBL" id="CM017627">
    <property type="protein sequence ID" value="TYH75044.1"/>
    <property type="molecule type" value="Genomic_DNA"/>
</dbReference>
<dbReference type="Proteomes" id="UP000322667">
    <property type="component" value="Chromosome D05"/>
</dbReference>
<evidence type="ECO:0000256" key="1">
    <source>
        <dbReference type="ARBA" id="ARBA00004479"/>
    </source>
</evidence>
<dbReference type="Gene3D" id="3.80.10.10">
    <property type="entry name" value="Ribonuclease Inhibitor"/>
    <property type="match status" value="1"/>
</dbReference>
<evidence type="ECO:0000256" key="5">
    <source>
        <dbReference type="ARBA" id="ARBA00023136"/>
    </source>
</evidence>
<evidence type="ECO:0000256" key="2">
    <source>
        <dbReference type="ARBA" id="ARBA00022692"/>
    </source>
</evidence>
<evidence type="ECO:0008006" key="10">
    <source>
        <dbReference type="Google" id="ProtNLM"/>
    </source>
</evidence>
<keyword evidence="4" id="KW-1133">Transmembrane helix</keyword>
<accession>A0A5D2L7T7</accession>
<keyword evidence="2" id="KW-0812">Transmembrane</keyword>
<keyword evidence="9" id="KW-1185">Reference proteome</keyword>
<evidence type="ECO:0000256" key="6">
    <source>
        <dbReference type="ARBA" id="ARBA00023170"/>
    </source>
</evidence>
<keyword evidence="7" id="KW-0325">Glycoprotein</keyword>
<proteinExistence type="predicted"/>
<dbReference type="SUPFAM" id="SSF52047">
    <property type="entry name" value="RNI-like"/>
    <property type="match status" value="1"/>
</dbReference>
<dbReference type="InterPro" id="IPR046956">
    <property type="entry name" value="RLP23-like"/>
</dbReference>
<dbReference type="PANTHER" id="PTHR48061">
    <property type="entry name" value="LEUCINE-RICH REPEAT RECEPTOR PROTEIN KINASE EMS1-LIKE-RELATED"/>
    <property type="match status" value="1"/>
</dbReference>
<keyword evidence="5" id="KW-0472">Membrane</keyword>
<keyword evidence="6" id="KW-0675">Receptor</keyword>
<name>A0A5D2L7T7_GOSTO</name>
<dbReference type="EMBL" id="CM017627">
    <property type="protein sequence ID" value="TYH75046.1"/>
    <property type="molecule type" value="Genomic_DNA"/>
</dbReference>
<gene>
    <name evidence="8" type="ORF">ES332_D05G446300v1</name>
</gene>
<protein>
    <recommendedName>
        <fullName evidence="10">Leucine-rich repeat-containing N-terminal plant-type domain-containing protein</fullName>
    </recommendedName>
</protein>
<evidence type="ECO:0000256" key="4">
    <source>
        <dbReference type="ARBA" id="ARBA00022989"/>
    </source>
</evidence>
<organism evidence="8 9">
    <name type="scientific">Gossypium tomentosum</name>
    <name type="common">Hawaiian cotton</name>
    <name type="synonym">Gossypium sandvicense</name>
    <dbReference type="NCBI Taxonomy" id="34277"/>
    <lineage>
        <taxon>Eukaryota</taxon>
        <taxon>Viridiplantae</taxon>
        <taxon>Streptophyta</taxon>
        <taxon>Embryophyta</taxon>
        <taxon>Tracheophyta</taxon>
        <taxon>Spermatophyta</taxon>
        <taxon>Magnoliopsida</taxon>
        <taxon>eudicotyledons</taxon>
        <taxon>Gunneridae</taxon>
        <taxon>Pentapetalae</taxon>
        <taxon>rosids</taxon>
        <taxon>malvids</taxon>
        <taxon>Malvales</taxon>
        <taxon>Malvaceae</taxon>
        <taxon>Malvoideae</taxon>
        <taxon>Gossypium</taxon>
    </lineage>
</organism>
<reference evidence="8 9" key="1">
    <citation type="submission" date="2019-07" db="EMBL/GenBank/DDBJ databases">
        <title>WGS assembly of Gossypium tomentosum.</title>
        <authorList>
            <person name="Chen Z.J."/>
            <person name="Sreedasyam A."/>
            <person name="Ando A."/>
            <person name="Song Q."/>
            <person name="De L."/>
            <person name="Hulse-Kemp A."/>
            <person name="Ding M."/>
            <person name="Ye W."/>
            <person name="Kirkbride R."/>
            <person name="Jenkins J."/>
            <person name="Plott C."/>
            <person name="Lovell J."/>
            <person name="Lin Y.-M."/>
            <person name="Vaughn R."/>
            <person name="Liu B."/>
            <person name="Li W."/>
            <person name="Simpson S."/>
            <person name="Scheffler B."/>
            <person name="Saski C."/>
            <person name="Grover C."/>
            <person name="Hu G."/>
            <person name="Conover J."/>
            <person name="Carlson J."/>
            <person name="Shu S."/>
            <person name="Boston L."/>
            <person name="Williams M."/>
            <person name="Peterson D."/>
            <person name="Mcgee K."/>
            <person name="Jones D."/>
            <person name="Wendel J."/>
            <person name="Stelly D."/>
            <person name="Grimwood J."/>
            <person name="Schmutz J."/>
        </authorList>
    </citation>
    <scope>NUCLEOTIDE SEQUENCE [LARGE SCALE GENOMIC DNA]</scope>
    <source>
        <strain evidence="8">7179.01</strain>
    </source>
</reference>
<evidence type="ECO:0000313" key="8">
    <source>
        <dbReference type="EMBL" id="TYH75046.1"/>
    </source>
</evidence>
<dbReference type="InterPro" id="IPR032675">
    <property type="entry name" value="LRR_dom_sf"/>
</dbReference>
<evidence type="ECO:0000256" key="7">
    <source>
        <dbReference type="ARBA" id="ARBA00023180"/>
    </source>
</evidence>
<keyword evidence="3" id="KW-0732">Signal</keyword>
<dbReference type="GO" id="GO:0016020">
    <property type="term" value="C:membrane"/>
    <property type="evidence" value="ECO:0007669"/>
    <property type="project" value="UniProtKB-SubCell"/>
</dbReference>
<evidence type="ECO:0000313" key="9">
    <source>
        <dbReference type="Proteomes" id="UP000322667"/>
    </source>
</evidence>
<dbReference type="PANTHER" id="PTHR48061:SF46">
    <property type="entry name" value="LEUCINE-RICH REPEAT-CONTAINING N-TERMINAL PLANT-TYPE DOMAIN-CONTAINING PROTEIN"/>
    <property type="match status" value="1"/>
</dbReference>
<comment type="subcellular location">
    <subcellularLocation>
        <location evidence="1">Membrane</location>
        <topology evidence="1">Single-pass type I membrane protein</topology>
    </subcellularLocation>
</comment>
<evidence type="ECO:0000256" key="3">
    <source>
        <dbReference type="ARBA" id="ARBA00022729"/>
    </source>
</evidence>
<dbReference type="AlphaFoldDB" id="A0A5D2L7T7"/>
<sequence length="99" mass="11116">MSSINPHVFTNLSSSLRSLSLSGCDLQGKFPKNIFDLPNLNFLNLGGNQNLNLDLLKFNRSSNLEHLGLSWMSFSTEFINSVDNLQALKYLDLSAEQEH</sequence>